<evidence type="ECO:0000256" key="1">
    <source>
        <dbReference type="ARBA" id="ARBA00022670"/>
    </source>
</evidence>
<proteinExistence type="predicted"/>
<accession>A0ABT1M312</accession>
<feature type="region of interest" description="Disordered" evidence="4">
    <location>
        <begin position="1"/>
        <end position="22"/>
    </location>
</feature>
<name>A0ABT1M312_9MYCO</name>
<keyword evidence="2" id="KW-0378">Hydrolase</keyword>
<dbReference type="InterPro" id="IPR036852">
    <property type="entry name" value="Peptidase_S8/S53_dom_sf"/>
</dbReference>
<dbReference type="PROSITE" id="PS00138">
    <property type="entry name" value="SUBTILASE_SER"/>
    <property type="match status" value="1"/>
</dbReference>
<dbReference type="SUPFAM" id="SSF54897">
    <property type="entry name" value="Protease propeptides/inhibitors"/>
    <property type="match status" value="1"/>
</dbReference>
<comment type="caution">
    <text evidence="6">The sequence shown here is derived from an EMBL/GenBank/DDBJ whole genome shotgun (WGS) entry which is preliminary data.</text>
</comment>
<evidence type="ECO:0000313" key="7">
    <source>
        <dbReference type="Proteomes" id="UP001651690"/>
    </source>
</evidence>
<protein>
    <submittedName>
        <fullName evidence="6">S53 family peptidase</fullName>
    </submittedName>
</protein>
<dbReference type="PANTHER" id="PTHR14218:SF15">
    <property type="entry name" value="TRIPEPTIDYL-PEPTIDASE 1"/>
    <property type="match status" value="1"/>
</dbReference>
<dbReference type="Proteomes" id="UP001651690">
    <property type="component" value="Unassembled WGS sequence"/>
</dbReference>
<dbReference type="PANTHER" id="PTHR14218">
    <property type="entry name" value="PROTEASE S8 TRIPEPTIDYL PEPTIDASE I CLN2"/>
    <property type="match status" value="1"/>
</dbReference>
<dbReference type="CDD" id="cd04056">
    <property type="entry name" value="Peptidases_S53"/>
    <property type="match status" value="1"/>
</dbReference>
<dbReference type="SUPFAM" id="SSF52743">
    <property type="entry name" value="Subtilisin-like"/>
    <property type="match status" value="1"/>
</dbReference>
<keyword evidence="7" id="KW-1185">Reference proteome</keyword>
<dbReference type="InterPro" id="IPR023828">
    <property type="entry name" value="Peptidase_S8_Ser-AS"/>
</dbReference>
<sequence>MLAGTAIGSTRSESPPPRPAIGGPYAALLASSRDLGPSHRAHTQLTVALRGTARPAALMRWAADRGLDVRWQPGADWAIVEGDARTISEAFDAPVHDYRGRVGQIFYASASQPLVPTAAGDVTDVGRILGYTPHREATPAHLALDVPLRGLNPTALLEAYNATSLVRQGFTGTGQTIVVFAFGGFDQTDLDEFAAGSGLPPLQPTVVGGMPEGSSSETVMDLQVAHAVAPDARKVVVNARPTLQGGRTYELIGEMFDATNRDFPGAVWSLSIGWGCDALITATDLKPVEAALERAQDNGTSAFDASGDTGGLECKGGADWSAPPGPDDVGLDAVASLPAMTSVGGTTLSTDEDGRWLAEQAWVDSPLSQGTSGGVSRLFPRPSWQRGISIDRDGGRKLRRLTPDVSAVADPFTGVRIRFDGQDLVGAGTSQAAPIWAGLTAIMNQYLSANGGRPLGDINPLLYRVASGARAPGFRDVSLGGNAVDLSRQGYDLVTGLGSPNIEALAADLLDIQRGAAPR</sequence>
<evidence type="ECO:0000256" key="2">
    <source>
        <dbReference type="ARBA" id="ARBA00022801"/>
    </source>
</evidence>
<dbReference type="PROSITE" id="PS51695">
    <property type="entry name" value="SEDOLISIN"/>
    <property type="match status" value="1"/>
</dbReference>
<evidence type="ECO:0000256" key="4">
    <source>
        <dbReference type="SAM" id="MobiDB-lite"/>
    </source>
</evidence>
<organism evidence="6 7">
    <name type="scientific">Mycolicibacterium arenosum</name>
    <dbReference type="NCBI Taxonomy" id="2952157"/>
    <lineage>
        <taxon>Bacteria</taxon>
        <taxon>Bacillati</taxon>
        <taxon>Actinomycetota</taxon>
        <taxon>Actinomycetes</taxon>
        <taxon>Mycobacteriales</taxon>
        <taxon>Mycobacteriaceae</taxon>
        <taxon>Mycolicibacterium</taxon>
    </lineage>
</organism>
<dbReference type="EMBL" id="JANDBD010000005">
    <property type="protein sequence ID" value="MCP9273543.1"/>
    <property type="molecule type" value="Genomic_DNA"/>
</dbReference>
<keyword evidence="3" id="KW-0720">Serine protease</keyword>
<dbReference type="Gene3D" id="3.40.50.200">
    <property type="entry name" value="Peptidase S8/S53 domain"/>
    <property type="match status" value="1"/>
</dbReference>
<reference evidence="6 7" key="1">
    <citation type="submission" date="2022-06" db="EMBL/GenBank/DDBJ databases">
        <title>Mycolicibacterium sp. CAU 1645 isolated from seawater.</title>
        <authorList>
            <person name="Kim W."/>
        </authorList>
    </citation>
    <scope>NUCLEOTIDE SEQUENCE [LARGE SCALE GENOMIC DNA]</scope>
    <source>
        <strain evidence="6 7">CAU 1645</strain>
    </source>
</reference>
<evidence type="ECO:0000256" key="3">
    <source>
        <dbReference type="ARBA" id="ARBA00022825"/>
    </source>
</evidence>
<gene>
    <name evidence="6" type="ORF">NM203_15245</name>
</gene>
<evidence type="ECO:0000313" key="6">
    <source>
        <dbReference type="EMBL" id="MCP9273543.1"/>
    </source>
</evidence>
<evidence type="ECO:0000259" key="5">
    <source>
        <dbReference type="PROSITE" id="PS51695"/>
    </source>
</evidence>
<dbReference type="InterPro" id="IPR030400">
    <property type="entry name" value="Sedolisin_dom"/>
</dbReference>
<feature type="domain" description="Peptidase S53" evidence="5">
    <location>
        <begin position="150"/>
        <end position="512"/>
    </location>
</feature>
<keyword evidence="1" id="KW-0645">Protease</keyword>
<dbReference type="InterPro" id="IPR050819">
    <property type="entry name" value="Tripeptidyl-peptidase_I"/>
</dbReference>